<evidence type="ECO:0000256" key="1">
    <source>
        <dbReference type="ARBA" id="ARBA00005964"/>
    </source>
</evidence>
<dbReference type="PANTHER" id="PTHR43142">
    <property type="entry name" value="CARBOXYLIC ESTER HYDROLASE"/>
    <property type="match status" value="1"/>
</dbReference>
<reference evidence="8 9" key="1">
    <citation type="submission" date="2015-04" db="EMBL/GenBank/DDBJ databases">
        <authorList>
            <person name="Syromyatnikov M.Y."/>
            <person name="Popov V.N."/>
        </authorList>
    </citation>
    <scope>NUCLEOTIDE SEQUENCE [LARGE SCALE GENOMIC DNA]</scope>
</reference>
<dbReference type="SUPFAM" id="SSF53474">
    <property type="entry name" value="alpha/beta-Hydrolases"/>
    <property type="match status" value="1"/>
</dbReference>
<accession>A0A1J1II06</accession>
<evidence type="ECO:0000259" key="7">
    <source>
        <dbReference type="Pfam" id="PF00135"/>
    </source>
</evidence>
<sequence>MEKFAIVGTEYGPVIGAKESTVLGRNYYSFKSIPYMKAPVGNLRFRDAQPPEKWEDALKTYETRPSYFSVNPMTRKVEGQEDAGIVSIHTPYLNPSKPLPVAVFIHGGGFQYAHGESDIFGSDYLLQKDIIFVSINYRVGPLGFLSLKDPSLNIPGNAGLKDQVFALKWVQRNIMNFGGDPNNVTLFGVSAGAVSVHFLMISEKGKGLFNRAIPLSGTSFIKSWVLAPRKDITERLAKSLGWDGNGGEKEILEVLENADASAIVEAESKILTKEEIMTEHILFPFVPVVEPYVNENTFVPEDPILMGRKAWSNDIDCLLGGTSLEGSLMFFGFSGSDKFWEYITTPETLVPKWELKTNSTRHLHTFRFKQFGDKLKRLYFGDKNFSEETKNEYLRHAGDLHFWHGIYRAVISRVVSKGTGKTFLYRFDAQTSLNMSQLFFQTKLDGAGHGDDSLYLFYPNVPFFKTPEIGSKEFMLSKQMISLVTSFIINGTPEWDGCDFKCIEKASNINSVKDLQCLNIGTDSTEITSLPEQDRLKVWDEMLNDVKIPVV</sequence>
<keyword evidence="4" id="KW-1015">Disulfide bond</keyword>
<dbReference type="InterPro" id="IPR002018">
    <property type="entry name" value="CarbesteraseB"/>
</dbReference>
<evidence type="ECO:0000256" key="3">
    <source>
        <dbReference type="ARBA" id="ARBA00022801"/>
    </source>
</evidence>
<dbReference type="EMBL" id="CVRI01000053">
    <property type="protein sequence ID" value="CRK99832.1"/>
    <property type="molecule type" value="Genomic_DNA"/>
</dbReference>
<keyword evidence="5" id="KW-0325">Glycoprotein</keyword>
<evidence type="ECO:0000313" key="9">
    <source>
        <dbReference type="Proteomes" id="UP000183832"/>
    </source>
</evidence>
<dbReference type="OrthoDB" id="19653at2759"/>
<organism evidence="8 9">
    <name type="scientific">Clunio marinus</name>
    <dbReference type="NCBI Taxonomy" id="568069"/>
    <lineage>
        <taxon>Eukaryota</taxon>
        <taxon>Metazoa</taxon>
        <taxon>Ecdysozoa</taxon>
        <taxon>Arthropoda</taxon>
        <taxon>Hexapoda</taxon>
        <taxon>Insecta</taxon>
        <taxon>Pterygota</taxon>
        <taxon>Neoptera</taxon>
        <taxon>Endopterygota</taxon>
        <taxon>Diptera</taxon>
        <taxon>Nematocera</taxon>
        <taxon>Chironomoidea</taxon>
        <taxon>Chironomidae</taxon>
        <taxon>Clunio</taxon>
    </lineage>
</organism>
<dbReference type="PROSITE" id="PS00122">
    <property type="entry name" value="CARBOXYLESTERASE_B_1"/>
    <property type="match status" value="1"/>
</dbReference>
<dbReference type="GO" id="GO:0052689">
    <property type="term" value="F:carboxylic ester hydrolase activity"/>
    <property type="evidence" value="ECO:0007669"/>
    <property type="project" value="UniProtKB-KW"/>
</dbReference>
<dbReference type="PANTHER" id="PTHR43142:SF1">
    <property type="entry name" value="CARBOXYLIC ESTER HYDROLASE"/>
    <property type="match status" value="1"/>
</dbReference>
<dbReference type="Pfam" id="PF00135">
    <property type="entry name" value="COesterase"/>
    <property type="match status" value="1"/>
</dbReference>
<dbReference type="Proteomes" id="UP000183832">
    <property type="component" value="Unassembled WGS sequence"/>
</dbReference>
<keyword evidence="3 6" id="KW-0378">Hydrolase</keyword>
<gene>
    <name evidence="8" type="primary">similar to Esterase B1</name>
    <name evidence="8" type="ORF">CLUMA_CG013140</name>
</gene>
<evidence type="ECO:0000256" key="5">
    <source>
        <dbReference type="ARBA" id="ARBA00023180"/>
    </source>
</evidence>
<protein>
    <recommendedName>
        <fullName evidence="6">Carboxylic ester hydrolase</fullName>
        <ecNumber evidence="6">3.1.1.-</ecNumber>
    </recommendedName>
</protein>
<dbReference type="EC" id="3.1.1.-" evidence="6"/>
<name>A0A1J1II06_9DIPT</name>
<dbReference type="InterPro" id="IPR019826">
    <property type="entry name" value="Carboxylesterase_B_AS"/>
</dbReference>
<comment type="similarity">
    <text evidence="1 6">Belongs to the type-B carboxylesterase/lipase family.</text>
</comment>
<evidence type="ECO:0000256" key="2">
    <source>
        <dbReference type="ARBA" id="ARBA00022487"/>
    </source>
</evidence>
<evidence type="ECO:0000313" key="8">
    <source>
        <dbReference type="EMBL" id="CRK99832.1"/>
    </source>
</evidence>
<proteinExistence type="inferred from homology"/>
<evidence type="ECO:0000256" key="4">
    <source>
        <dbReference type="ARBA" id="ARBA00023157"/>
    </source>
</evidence>
<dbReference type="Gene3D" id="3.40.50.1820">
    <property type="entry name" value="alpha/beta hydrolase"/>
    <property type="match status" value="1"/>
</dbReference>
<feature type="domain" description="Carboxylesterase type B" evidence="7">
    <location>
        <begin position="5"/>
        <end position="539"/>
    </location>
</feature>
<dbReference type="InterPro" id="IPR029058">
    <property type="entry name" value="AB_hydrolase_fold"/>
</dbReference>
<evidence type="ECO:0000256" key="6">
    <source>
        <dbReference type="RuleBase" id="RU361235"/>
    </source>
</evidence>
<dbReference type="AlphaFoldDB" id="A0A1J1II06"/>
<dbReference type="STRING" id="568069.A0A1J1II06"/>
<keyword evidence="2" id="KW-0719">Serine esterase</keyword>
<keyword evidence="9" id="KW-1185">Reference proteome</keyword>